<organism evidence="1 2">
    <name type="scientific">Sulfitobacter sabulilitoris</name>
    <dbReference type="NCBI Taxonomy" id="2562655"/>
    <lineage>
        <taxon>Bacteria</taxon>
        <taxon>Pseudomonadati</taxon>
        <taxon>Pseudomonadota</taxon>
        <taxon>Alphaproteobacteria</taxon>
        <taxon>Rhodobacterales</taxon>
        <taxon>Roseobacteraceae</taxon>
        <taxon>Sulfitobacter</taxon>
    </lineage>
</organism>
<dbReference type="EMBL" id="VANS01000001">
    <property type="protein sequence ID" value="TMM54107.1"/>
    <property type="molecule type" value="Genomic_DNA"/>
</dbReference>
<accession>A0A5S3PIC4</accession>
<keyword evidence="2" id="KW-1185">Reference proteome</keyword>
<protein>
    <submittedName>
        <fullName evidence="1">Uncharacterized protein</fullName>
    </submittedName>
</protein>
<dbReference type="OrthoDB" id="9897343at2"/>
<evidence type="ECO:0000313" key="1">
    <source>
        <dbReference type="EMBL" id="TMM54107.1"/>
    </source>
</evidence>
<dbReference type="AlphaFoldDB" id="A0A5S3PIC4"/>
<name>A0A5S3PIC4_9RHOB</name>
<gene>
    <name evidence="1" type="ORF">FDT80_00440</name>
</gene>
<sequence>MNVHNRTDTSRADILEANIEDARAFFDQHSLTLWDLCDCIGDLDAREAVEDLTGLFNERSPAIDTIVRAINQIVLALVTVPFAVVEVLERETRLSGGLGNAIKHYGPRLADVSTHLLRASYRS</sequence>
<comment type="caution">
    <text evidence="1">The sequence shown here is derived from an EMBL/GenBank/DDBJ whole genome shotgun (WGS) entry which is preliminary data.</text>
</comment>
<evidence type="ECO:0000313" key="2">
    <source>
        <dbReference type="Proteomes" id="UP000309550"/>
    </source>
</evidence>
<proteinExistence type="predicted"/>
<dbReference type="Proteomes" id="UP000309550">
    <property type="component" value="Unassembled WGS sequence"/>
</dbReference>
<dbReference type="RefSeq" id="WP_138660281.1">
    <property type="nucleotide sequence ID" value="NZ_VANS01000001.1"/>
</dbReference>
<reference evidence="1 2" key="1">
    <citation type="submission" date="2019-05" db="EMBL/GenBank/DDBJ databases">
        <title>Sulfitobacter sabulilitoris sp. nov., isolated from a marine sand.</title>
        <authorList>
            <person name="Yoon J.-H."/>
        </authorList>
    </citation>
    <scope>NUCLEOTIDE SEQUENCE [LARGE SCALE GENOMIC DNA]</scope>
    <source>
        <strain evidence="1 2">HSMS-29</strain>
    </source>
</reference>